<evidence type="ECO:0000313" key="4">
    <source>
        <dbReference type="EMBL" id="GFK93904.1"/>
    </source>
</evidence>
<evidence type="ECO:0000256" key="2">
    <source>
        <dbReference type="ARBA" id="ARBA00022729"/>
    </source>
</evidence>
<gene>
    <name evidence="4" type="ORF">NNJEOMEG_01742</name>
</gene>
<reference evidence="4 5" key="1">
    <citation type="submission" date="2020-04" db="EMBL/GenBank/DDBJ databases">
        <authorList>
            <consortium name="Desulfovibrio sp. FSS-1 genome sequencing consortium"/>
            <person name="Shimoshige H."/>
            <person name="Kobayashi H."/>
            <person name="Maekawa T."/>
        </authorList>
    </citation>
    <scope>NUCLEOTIDE SEQUENCE [LARGE SCALE GENOMIC DNA]</scope>
    <source>
        <strain evidence="4 5">SIID29052-01</strain>
    </source>
</reference>
<dbReference type="PANTHER" id="PTHR34216:SF3">
    <property type="entry name" value="POLY-BETA-1,6-N-ACETYL-D-GLUCOSAMINE N-DEACETYLASE"/>
    <property type="match status" value="1"/>
</dbReference>
<dbReference type="GO" id="GO:0005975">
    <property type="term" value="P:carbohydrate metabolic process"/>
    <property type="evidence" value="ECO:0007669"/>
    <property type="project" value="InterPro"/>
</dbReference>
<sequence>MARFIQEHQAINAPDNQPWHDIRPIQTATEHKTRATHRGNHTMNTYNIMFHDVVDAYTRSGFQNKAAHPYKHSTQQFEQYLHTLTSLNIKACTINDLDPASPENRMLFTFDDGGLSFLHAADFLERFEIRGHFFITTNRIGAPYFIDKSGIRNLLARGHIIGSHSHTHPHPFCRLTAERQKDEFMTSKHILEDITGERCITGSIPGGDIDSSTYVNIANLGYDYIFTSEITTKQIDVEGTSYLGRICPKSHVAASKLPGMLSNKGLVQLAMLRKFKCIIKSLLSIAPAHKA</sequence>
<dbReference type="CDD" id="cd10918">
    <property type="entry name" value="CE4_NodB_like_5s_6s"/>
    <property type="match status" value="1"/>
</dbReference>
<dbReference type="PROSITE" id="PS51677">
    <property type="entry name" value="NODB"/>
    <property type="match status" value="1"/>
</dbReference>
<feature type="domain" description="NodB homology" evidence="3">
    <location>
        <begin position="104"/>
        <end position="291"/>
    </location>
</feature>
<dbReference type="Gene3D" id="3.20.20.370">
    <property type="entry name" value="Glycoside hydrolase/deacetylase"/>
    <property type="match status" value="1"/>
</dbReference>
<dbReference type="PANTHER" id="PTHR34216">
    <property type="match status" value="1"/>
</dbReference>
<reference evidence="4 5" key="2">
    <citation type="submission" date="2020-05" db="EMBL/GenBank/DDBJ databases">
        <title>Draft genome sequence of Desulfovibrio sp. strainFSS-1.</title>
        <authorList>
            <person name="Shimoshige H."/>
            <person name="Kobayashi H."/>
            <person name="Maekawa T."/>
        </authorList>
    </citation>
    <scope>NUCLEOTIDE SEQUENCE [LARGE SCALE GENOMIC DNA]</scope>
    <source>
        <strain evidence="4 5">SIID29052-01</strain>
    </source>
</reference>
<dbReference type="GO" id="GO:0005576">
    <property type="term" value="C:extracellular region"/>
    <property type="evidence" value="ECO:0007669"/>
    <property type="project" value="UniProtKB-SubCell"/>
</dbReference>
<dbReference type="AlphaFoldDB" id="A0A6V8LQ87"/>
<keyword evidence="5" id="KW-1185">Reference proteome</keyword>
<dbReference type="InterPro" id="IPR051398">
    <property type="entry name" value="Polysacch_Deacetylase"/>
</dbReference>
<dbReference type="InterPro" id="IPR002509">
    <property type="entry name" value="NODB_dom"/>
</dbReference>
<keyword evidence="2" id="KW-0732">Signal</keyword>
<comment type="caution">
    <text evidence="4">The sequence shown here is derived from an EMBL/GenBank/DDBJ whole genome shotgun (WGS) entry which is preliminary data.</text>
</comment>
<dbReference type="EMBL" id="BLTE01000007">
    <property type="protein sequence ID" value="GFK93904.1"/>
    <property type="molecule type" value="Genomic_DNA"/>
</dbReference>
<evidence type="ECO:0000256" key="1">
    <source>
        <dbReference type="ARBA" id="ARBA00004613"/>
    </source>
</evidence>
<accession>A0A6V8LQ87</accession>
<evidence type="ECO:0000313" key="5">
    <source>
        <dbReference type="Proteomes" id="UP000494245"/>
    </source>
</evidence>
<comment type="subcellular location">
    <subcellularLocation>
        <location evidence="1">Secreted</location>
    </subcellularLocation>
</comment>
<organism evidence="4 5">
    <name type="scientific">Fundidesulfovibrio magnetotacticus</name>
    <dbReference type="NCBI Taxonomy" id="2730080"/>
    <lineage>
        <taxon>Bacteria</taxon>
        <taxon>Pseudomonadati</taxon>
        <taxon>Thermodesulfobacteriota</taxon>
        <taxon>Desulfovibrionia</taxon>
        <taxon>Desulfovibrionales</taxon>
        <taxon>Desulfovibrionaceae</taxon>
        <taxon>Fundidesulfovibrio</taxon>
    </lineage>
</organism>
<dbReference type="GO" id="GO:0016810">
    <property type="term" value="F:hydrolase activity, acting on carbon-nitrogen (but not peptide) bonds"/>
    <property type="evidence" value="ECO:0007669"/>
    <property type="project" value="InterPro"/>
</dbReference>
<dbReference type="Pfam" id="PF01522">
    <property type="entry name" value="Polysacc_deac_1"/>
    <property type="match status" value="1"/>
</dbReference>
<dbReference type="InterPro" id="IPR011330">
    <property type="entry name" value="Glyco_hydro/deAcase_b/a-brl"/>
</dbReference>
<proteinExistence type="predicted"/>
<dbReference type="Proteomes" id="UP000494245">
    <property type="component" value="Unassembled WGS sequence"/>
</dbReference>
<dbReference type="SUPFAM" id="SSF88713">
    <property type="entry name" value="Glycoside hydrolase/deacetylase"/>
    <property type="match status" value="1"/>
</dbReference>
<name>A0A6V8LQ87_9BACT</name>
<evidence type="ECO:0000259" key="3">
    <source>
        <dbReference type="PROSITE" id="PS51677"/>
    </source>
</evidence>
<protein>
    <recommendedName>
        <fullName evidence="3">NodB homology domain-containing protein</fullName>
    </recommendedName>
</protein>